<dbReference type="InterPro" id="IPR001202">
    <property type="entry name" value="WW_dom"/>
</dbReference>
<reference evidence="4" key="1">
    <citation type="submission" date="2019-06" db="EMBL/GenBank/DDBJ databases">
        <title>Genomics analysis of Aphanomyces spp. identifies a new class of oomycete effector associated with host adaptation.</title>
        <authorList>
            <person name="Gaulin E."/>
        </authorList>
    </citation>
    <scope>NUCLEOTIDE SEQUENCE</scope>
    <source>
        <strain evidence="4">CBS 578.67</strain>
    </source>
</reference>
<dbReference type="SMART" id="SM00336">
    <property type="entry name" value="BBOX"/>
    <property type="match status" value="3"/>
</dbReference>
<name>A0A6A4XUC5_9STRA</name>
<feature type="domain" description="WW" evidence="2">
    <location>
        <begin position="927"/>
        <end position="958"/>
    </location>
</feature>
<dbReference type="PROSITE" id="PS50096">
    <property type="entry name" value="IQ"/>
    <property type="match status" value="2"/>
</dbReference>
<keyword evidence="1" id="KW-0479">Metal-binding</keyword>
<sequence length="1831" mass="209217">KRVRAAVIIQKAWYTYNNEWTTFLLLGCLRELEVDEKTWEAQLHLHFRCGNARRIQRAFRAFVQCRRALLALRIQQAYRAFAARRCLARLQAQVVAHRRLKWWFRAHHARRNRIATRIQFWWRKAVSGRMLRHLTNVARRIREAETRATRWREYNAATTMQAIVHGVWTRYRVKKTKCAIAIQRNVRRLAAQRLAVRLRYERRMAVATACMARVLREVTFRLIERRMQICRARATTIQRVFRGQRTRQQLAEAWAWLDERTRMAQRVQRLWRQTAEKRFATRLLNLQRRRVANPFNHLRSFDGILETAVAQSCVHLDPYDPLVGMNLIGWLRRLGLDASYDILLQHGYKTVASLAKVTDAFLQSTCQIKEKDTRQLFLAGVHYQTWLKDVQTQRALVESLDKAHKRVDGPFQKAVKDVQDHKAVVSRWQYKLEKALAESAEFKHAPKAVKKKQMRAEKALAGAEKALADCEAVRATKAAAATAARDKWQQAKDALKPMEANEVKAVFLTRAAQVVDSTEAIKSLFLDTFPNQEFRAVRFVESLHDKPVTLGQLLRFFTQYTTISDVKFHSAELIYSKHEPDIAAHDHARLVACCDLLQFAVERIGDLVHMPIVSMVDRHATSPISMCQTILRGLQDARQAPLPKRPLVWRECIATLRAMHTSAQTVQRLWRTRQGRQMVAALRQRNLRSALAEQYAAERDRQNVRRVWEDDLKKAQAMLAARVQEAAHAALLEELSMTLRFGYAQEWHDEYQMWYYVCVATGEMVWERPSYGEVDLDAAKRIGRAVRRFLGKCRRAAHRRMMAKWTKYGKEKVVWEAKWMDRKRFVTLRIRGIATARPDVITWRAGTPALTSSSTADALDACRFRCHHAYHKSVRKDHRGHLLLPIYARPPNAHAAALLEFLHAYAKLVDMVRPASRVEMDMAYTRVEMPFGWAEIPEDQVYFYHAASGAVTWDEPEYSFDDEWAARKMQSAFRMLQGRRAFQKMLQSFSFVELLHASIKSGAAVGWVGFGLEGMSLPVFLGRVGMLKQIPSLVKANVTVDDLASVADDKWLGLGVVWSKEERALLQSAPRVVRGTRRLAPLTARMSVLPEKHGFHVLPSEKVLTQLLMAHFTGQQGRVQSIVRAFRDLGFPVSFKQLEMYIRGYTGRPAQAVDNILEIVPKGSTTQDKEVELYRLFRHAVQRCAIVASNLKLLPLAQRLNRVLKVAQSIHGVKSDHKLAISATPLAPDDLTWVVHSLPSVKGLWENNIRETAKLSVAQAALWLRQDGLEFMLRYIRSTTAVQATFRMARLRKWYLAVVAHRNQSALVIQLAWRCAGARAVRAWYLDEQRADYEEHFVESSQLYYYIYVPTQERMHTPPVDAFGASLAFRPLVIDRLTRKWILAWPWLASSNQASDAAANAFESNVVCSICNYEKASRVCDVCATSRGDYLYYCFACYCTAHPPALAWHTYQPLNRLHAQPLRCVECTRLSSFRCLVCNEDYCDRCFARIHSKGKRASHLVESYEPRSQVCIECEQRVALQTCAVCTDALCGDCVARTHARGNKAKHEMVPIFQTLPPGSVHCLQCKSRVADKMCRHCAGPVCRVCLETTHQATCLETQLEEAKKKLLGDNVCVDCGKPADRMCEHCGDKYCSVRWMGNPGCFERFHAKGKRIEHEVVPLDVPPIQLTPEAAALERKVLAQQAATQAAADAAMQAQVEADKIEHARLEREQRAFAAEIQRAKKAIAAAAPPVTAPPEPVTKSAIMFRKPKKQAPRCTTPGCVRDALRGFPHCTTHCTPQNLLALGYDAKAAAKILAMIERMRLRKEGETATGGSLLTKVKRELKVMPFFNE</sequence>
<dbReference type="Pfam" id="PF22586">
    <property type="entry name" value="ANCHR-like_BBOX"/>
    <property type="match status" value="1"/>
</dbReference>
<evidence type="ECO:0000313" key="4">
    <source>
        <dbReference type="EMBL" id="KAF0686592.1"/>
    </source>
</evidence>
<evidence type="ECO:0008006" key="5">
    <source>
        <dbReference type="Google" id="ProtNLM"/>
    </source>
</evidence>
<evidence type="ECO:0000259" key="3">
    <source>
        <dbReference type="PROSITE" id="PS50119"/>
    </source>
</evidence>
<accession>A0A6A4XUC5</accession>
<evidence type="ECO:0000259" key="2">
    <source>
        <dbReference type="PROSITE" id="PS50020"/>
    </source>
</evidence>
<evidence type="ECO:0000256" key="1">
    <source>
        <dbReference type="PROSITE-ProRule" id="PRU00024"/>
    </source>
</evidence>
<keyword evidence="1" id="KW-0863">Zinc-finger</keyword>
<feature type="non-terminal residue" evidence="4">
    <location>
        <position position="1"/>
    </location>
</feature>
<dbReference type="GO" id="GO:0008270">
    <property type="term" value="F:zinc ion binding"/>
    <property type="evidence" value="ECO:0007669"/>
    <property type="project" value="UniProtKB-KW"/>
</dbReference>
<feature type="domain" description="B box-type" evidence="3">
    <location>
        <begin position="1506"/>
        <end position="1552"/>
    </location>
</feature>
<keyword evidence="1" id="KW-0862">Zinc</keyword>
<dbReference type="OrthoDB" id="191834at2759"/>
<dbReference type="PROSITE" id="PS50119">
    <property type="entry name" value="ZF_BBOX"/>
    <property type="match status" value="2"/>
</dbReference>
<feature type="domain" description="B box-type" evidence="3">
    <location>
        <begin position="1558"/>
        <end position="1592"/>
    </location>
</feature>
<gene>
    <name evidence="4" type="ORF">As57867_021528</name>
</gene>
<organism evidence="4">
    <name type="scientific">Aphanomyces stellatus</name>
    <dbReference type="NCBI Taxonomy" id="120398"/>
    <lineage>
        <taxon>Eukaryota</taxon>
        <taxon>Sar</taxon>
        <taxon>Stramenopiles</taxon>
        <taxon>Oomycota</taxon>
        <taxon>Saprolegniomycetes</taxon>
        <taxon>Saprolegniales</taxon>
        <taxon>Verrucalvaceae</taxon>
        <taxon>Aphanomyces</taxon>
    </lineage>
</organism>
<dbReference type="PROSITE" id="PS50020">
    <property type="entry name" value="WW_DOMAIN_2"/>
    <property type="match status" value="1"/>
</dbReference>
<dbReference type="CDD" id="cd19757">
    <property type="entry name" value="Bbox1"/>
    <property type="match status" value="1"/>
</dbReference>
<dbReference type="InterPro" id="IPR000315">
    <property type="entry name" value="Znf_B-box"/>
</dbReference>
<dbReference type="Gene3D" id="3.30.160.60">
    <property type="entry name" value="Classic Zinc Finger"/>
    <property type="match status" value="1"/>
</dbReference>
<dbReference type="EMBL" id="VJMH01006983">
    <property type="protein sequence ID" value="KAF0686592.1"/>
    <property type="molecule type" value="Genomic_DNA"/>
</dbReference>
<protein>
    <recommendedName>
        <fullName evidence="5">WW domain-containing protein</fullName>
    </recommendedName>
</protein>
<comment type="caution">
    <text evidence="4">The sequence shown here is derived from an EMBL/GenBank/DDBJ whole genome shotgun (WGS) entry which is preliminary data.</text>
</comment>
<proteinExistence type="predicted"/>